<dbReference type="PANTHER" id="PTHR35509">
    <property type="entry name" value="DOMAIN PROTEIN, PUTATIVE (DUF1995)-RELATED"/>
    <property type="match status" value="1"/>
</dbReference>
<organism evidence="3 4">
    <name type="scientific">Durusdinium trenchii</name>
    <dbReference type="NCBI Taxonomy" id="1381693"/>
    <lineage>
        <taxon>Eukaryota</taxon>
        <taxon>Sar</taxon>
        <taxon>Alveolata</taxon>
        <taxon>Dinophyceae</taxon>
        <taxon>Suessiales</taxon>
        <taxon>Symbiodiniaceae</taxon>
        <taxon>Durusdinium</taxon>
    </lineage>
</organism>
<evidence type="ECO:0000313" key="3">
    <source>
        <dbReference type="EMBL" id="CAK9049577.1"/>
    </source>
</evidence>
<protein>
    <submittedName>
        <fullName evidence="3">DUF1995 domain-containing protein</fullName>
    </submittedName>
</protein>
<reference evidence="3 4" key="1">
    <citation type="submission" date="2024-02" db="EMBL/GenBank/DDBJ databases">
        <authorList>
            <person name="Chen Y."/>
            <person name="Shah S."/>
            <person name="Dougan E. K."/>
            <person name="Thang M."/>
            <person name="Chan C."/>
        </authorList>
    </citation>
    <scope>NUCLEOTIDE SEQUENCE [LARGE SCALE GENOMIC DNA]</scope>
</reference>
<evidence type="ECO:0000259" key="2">
    <source>
        <dbReference type="Pfam" id="PF09353"/>
    </source>
</evidence>
<feature type="domain" description="DUF1995" evidence="2">
    <location>
        <begin position="55"/>
        <end position="280"/>
    </location>
</feature>
<evidence type="ECO:0000313" key="4">
    <source>
        <dbReference type="Proteomes" id="UP001642464"/>
    </source>
</evidence>
<keyword evidence="1" id="KW-0732">Signal</keyword>
<comment type="caution">
    <text evidence="3">The sequence shown here is derived from an EMBL/GenBank/DDBJ whole genome shotgun (WGS) entry which is preliminary data.</text>
</comment>
<keyword evidence="4" id="KW-1185">Reference proteome</keyword>
<proteinExistence type="predicted"/>
<gene>
    <name evidence="3" type="ORF">SCF082_LOCUS27466</name>
</gene>
<feature type="signal peptide" evidence="1">
    <location>
        <begin position="1"/>
        <end position="19"/>
    </location>
</feature>
<name>A0ABP0MFU3_9DINO</name>
<sequence length="305" mass="33772">MTAARVQLLLLALLLAGHAPNFSPPWCGMQARASWRPWHVSSRIARRSQEKPAPPDSAKGMVLQAAESVMKAYADGLSRQSVQLRLDIVCPPNRVIESGMEALLSAALPMAKAFTQALQSPAGAALRDVRISRFDDVGTTSGDVGTLLYRETEDPKEDAAVVLLGGRKFVLQDAKAFMSGMKSRLVVMLNSEDAATTFRLENRGQEMTSGGNFGKDVEVLGKFCEEFSEETYYLRLLLLSDWPVIIFRAYPHPWDVYIESLDGEVVRLMYGSRKPLAEEILQEITKYEQDNGITNADKIAKIQSM</sequence>
<feature type="chain" id="PRO_5045040339" evidence="1">
    <location>
        <begin position="20"/>
        <end position="305"/>
    </location>
</feature>
<dbReference type="EMBL" id="CAXAMM010021225">
    <property type="protein sequence ID" value="CAK9049577.1"/>
    <property type="molecule type" value="Genomic_DNA"/>
</dbReference>
<dbReference type="InterPro" id="IPR053021">
    <property type="entry name" value="Chloroplast_ADK"/>
</dbReference>
<accession>A0ABP0MFU3</accession>
<evidence type="ECO:0000256" key="1">
    <source>
        <dbReference type="SAM" id="SignalP"/>
    </source>
</evidence>
<dbReference type="Pfam" id="PF09353">
    <property type="entry name" value="DUF1995"/>
    <property type="match status" value="1"/>
</dbReference>
<dbReference type="InterPro" id="IPR018962">
    <property type="entry name" value="DUF1995"/>
</dbReference>
<dbReference type="Proteomes" id="UP001642464">
    <property type="component" value="Unassembled WGS sequence"/>
</dbReference>